<dbReference type="InterPro" id="IPR052022">
    <property type="entry name" value="26kDa_periplasmic_antigen"/>
</dbReference>
<dbReference type="Proteomes" id="UP000294901">
    <property type="component" value="Unassembled WGS sequence"/>
</dbReference>
<proteinExistence type="predicted"/>
<dbReference type="Pfam" id="PF04402">
    <property type="entry name" value="SIMPL"/>
    <property type="match status" value="1"/>
</dbReference>
<dbReference type="InterPro" id="IPR007497">
    <property type="entry name" value="SIMPL/DUF541"/>
</dbReference>
<dbReference type="AlphaFoldDB" id="A0A4V3C853"/>
<protein>
    <submittedName>
        <fullName evidence="1">Uncharacterized protein</fullName>
    </submittedName>
</protein>
<accession>A0A4V3C853</accession>
<dbReference type="Gene3D" id="3.30.110.170">
    <property type="entry name" value="Protein of unknown function (DUF541), domain 1"/>
    <property type="match status" value="1"/>
</dbReference>
<gene>
    <name evidence="1" type="ORF">C8E87_4020</name>
</gene>
<reference evidence="1 2" key="1">
    <citation type="submission" date="2019-03" db="EMBL/GenBank/DDBJ databases">
        <title>Sequencing the genomes of 1000 actinobacteria strains.</title>
        <authorList>
            <person name="Klenk H.-P."/>
        </authorList>
    </citation>
    <scope>NUCLEOTIDE SEQUENCE [LARGE SCALE GENOMIC DNA]</scope>
    <source>
        <strain evidence="1 2">DSM 43805</strain>
    </source>
</reference>
<dbReference type="GO" id="GO:0006974">
    <property type="term" value="P:DNA damage response"/>
    <property type="evidence" value="ECO:0007669"/>
    <property type="project" value="TreeGrafter"/>
</dbReference>
<organism evidence="1 2">
    <name type="scientific">Paractinoplanes brasiliensis</name>
    <dbReference type="NCBI Taxonomy" id="52695"/>
    <lineage>
        <taxon>Bacteria</taxon>
        <taxon>Bacillati</taxon>
        <taxon>Actinomycetota</taxon>
        <taxon>Actinomycetes</taxon>
        <taxon>Micromonosporales</taxon>
        <taxon>Micromonosporaceae</taxon>
        <taxon>Paractinoplanes</taxon>
    </lineage>
</organism>
<keyword evidence="2" id="KW-1185">Reference proteome</keyword>
<evidence type="ECO:0000313" key="2">
    <source>
        <dbReference type="Proteomes" id="UP000294901"/>
    </source>
</evidence>
<dbReference type="PANTHER" id="PTHR34387">
    <property type="entry name" value="SLR1258 PROTEIN"/>
    <property type="match status" value="1"/>
</dbReference>
<name>A0A4V3C853_9ACTN</name>
<dbReference type="EMBL" id="SNWR01000001">
    <property type="protein sequence ID" value="TDO40308.1"/>
    <property type="molecule type" value="Genomic_DNA"/>
</dbReference>
<evidence type="ECO:0000313" key="1">
    <source>
        <dbReference type="EMBL" id="TDO40308.1"/>
    </source>
</evidence>
<dbReference type="PANTHER" id="PTHR34387:SF2">
    <property type="entry name" value="SLR1258 PROTEIN"/>
    <property type="match status" value="1"/>
</dbReference>
<dbReference type="Gene3D" id="3.30.70.2970">
    <property type="entry name" value="Protein of unknown function (DUF541), domain 2"/>
    <property type="match status" value="1"/>
</dbReference>
<comment type="caution">
    <text evidence="1">The sequence shown here is derived from an EMBL/GenBank/DDBJ whole genome shotgun (WGS) entry which is preliminary data.</text>
</comment>
<sequence length="222" mass="23725">MAGSVRGMAEQPMIVVRGEAFREVPPEQALLTVTLSARDREREAVVSRLLERSGELHELLAEAGDAIERRETGGVRVLPELKRGSERVVAYTGSIVTTVTLTDFEPLGQLLLRLARLEHAAVSGPWWQLRQGSRAGAEVRAEAITDALARAREYAAAVGARVDRLVEIADEGAGGGQPMMRMAAFDAGGAESAGFDVDPQPQTVSASVTVRVTITEPDLAGR</sequence>